<keyword evidence="9 10" id="KW-0472">Membrane</keyword>
<comment type="similarity">
    <text evidence="2 10">Belongs to the amino acid/polyamine transporter 2 family. Mtr/TnaB/TyrP permease subfamily.</text>
</comment>
<name>A0A0C2K1Y5_9VIBR</name>
<feature type="transmembrane region" description="Helical" evidence="10">
    <location>
        <begin position="307"/>
        <end position="325"/>
    </location>
</feature>
<dbReference type="AlphaFoldDB" id="A0A0C2K1Y5"/>
<dbReference type="InterPro" id="IPR018227">
    <property type="entry name" value="Amino_acid_transport_2"/>
</dbReference>
<keyword evidence="8 10" id="KW-1133">Transmembrane helix</keyword>
<feature type="transmembrane region" description="Helical" evidence="10">
    <location>
        <begin position="375"/>
        <end position="399"/>
    </location>
</feature>
<keyword evidence="6 10" id="KW-0812">Transmembrane</keyword>
<evidence type="ECO:0000256" key="5">
    <source>
        <dbReference type="ARBA" id="ARBA00022519"/>
    </source>
</evidence>
<sequence length="403" mass="42667">MSKSKVLGSTLIIAGTTIGAGMLALPLASAGIGFSTSLTIMTVLWALMAYTALIMVELHQHADSDATLHTLAKQILGKKGKYLASFAMLFLFYSLCAAYIAGGGSQFNQRLDQWFGLQLSAASGTVIFTLFVAAIVVVGTATVDKVNRVLFTLKLIAMATVLLFLAPNVTQSYLLSMPIQQGLIVAAIPVIFTSFGFHGSIPAIVRYLDGDTPALRKAIIIGSAIPLVIYIFWQLVTLGVVSQSELVDNQGLAALISTLSTTVQQNNISAIIGLFADLALLTSFLGVSLGLFEFLGDSISKEKNSRLITGLITFTPPMCFALFYPQGFIMALGYAAIALAILAIFLPVVMIHKVRRTVHNDPQRNVSYRVGGGNAGLVFCVGAGVMIVSAQILITLGVLPALG</sequence>
<feature type="transmembrane region" description="Helical" evidence="10">
    <location>
        <begin position="114"/>
        <end position="137"/>
    </location>
</feature>
<evidence type="ECO:0000256" key="1">
    <source>
        <dbReference type="ARBA" id="ARBA00004429"/>
    </source>
</evidence>
<evidence type="ECO:0000256" key="9">
    <source>
        <dbReference type="ARBA" id="ARBA00023136"/>
    </source>
</evidence>
<evidence type="ECO:0000256" key="7">
    <source>
        <dbReference type="ARBA" id="ARBA00022970"/>
    </source>
</evidence>
<accession>A0A0C2K1Y5</accession>
<evidence type="ECO:0000256" key="8">
    <source>
        <dbReference type="ARBA" id="ARBA00022989"/>
    </source>
</evidence>
<evidence type="ECO:0000256" key="10">
    <source>
        <dbReference type="RuleBase" id="RU367149"/>
    </source>
</evidence>
<proteinExistence type="inferred from homology"/>
<comment type="function">
    <text evidence="10">Involved in transporting aromatic amino acids across the cytoplasmic membrane.</text>
</comment>
<dbReference type="RefSeq" id="WP_040991887.1">
    <property type="nucleotide sequence ID" value="NZ_JTKH01000024.1"/>
</dbReference>
<feature type="transmembrane region" description="Helical" evidence="10">
    <location>
        <begin position="331"/>
        <end position="354"/>
    </location>
</feature>
<feature type="transmembrane region" description="Helical" evidence="10">
    <location>
        <begin position="40"/>
        <end position="59"/>
    </location>
</feature>
<dbReference type="PANTHER" id="PTHR46997">
    <property type="entry name" value="LOW AFFINITY TRYPTOPHAN PERMEASE-RELATED"/>
    <property type="match status" value="1"/>
</dbReference>
<organism evidence="11 12">
    <name type="scientific">Vibrio renipiscarius</name>
    <dbReference type="NCBI Taxonomy" id="1461322"/>
    <lineage>
        <taxon>Bacteria</taxon>
        <taxon>Pseudomonadati</taxon>
        <taxon>Pseudomonadota</taxon>
        <taxon>Gammaproteobacteria</taxon>
        <taxon>Vibrionales</taxon>
        <taxon>Vibrionaceae</taxon>
        <taxon>Vibrio</taxon>
    </lineage>
</organism>
<keyword evidence="5 10" id="KW-0997">Cell inner membrane</keyword>
<dbReference type="STRING" id="1461322.OJ16_14035"/>
<comment type="caution">
    <text evidence="10">Lacks conserved residue(s) required for the propagation of feature annotation.</text>
</comment>
<dbReference type="NCBIfam" id="TIGR00837">
    <property type="entry name" value="araaP"/>
    <property type="match status" value="1"/>
</dbReference>
<comment type="subcellular location">
    <subcellularLocation>
        <location evidence="1 10">Cell inner membrane</location>
        <topology evidence="1 10">Multi-pass membrane protein</topology>
    </subcellularLocation>
</comment>
<reference evidence="11 12" key="1">
    <citation type="submission" date="2014-11" db="EMBL/GenBank/DDBJ databases">
        <title>Draft Genome Sequence of Vibrio piscirenalis strains CECT 8603T and CECT 8604, two marine Gammaproteobacterium isolated from cultured gilthead sea bream (Sparus aurata).</title>
        <authorList>
            <person name="Arahal D.R."/>
            <person name="Rodrigo-Torres L."/>
            <person name="Lucena T."/>
            <person name="Pujalte M.J."/>
        </authorList>
    </citation>
    <scope>NUCLEOTIDE SEQUENCE [LARGE SCALE GENOMIC DNA]</scope>
    <source>
        <strain evidence="11 12">DCR 1-4-2</strain>
    </source>
</reference>
<feature type="transmembrane region" description="Helical" evidence="10">
    <location>
        <begin position="80"/>
        <end position="102"/>
    </location>
</feature>
<dbReference type="InterPro" id="IPR013059">
    <property type="entry name" value="Trp_tyr_transpt"/>
</dbReference>
<dbReference type="GO" id="GO:0015173">
    <property type="term" value="F:aromatic amino acid transmembrane transporter activity"/>
    <property type="evidence" value="ECO:0007669"/>
    <property type="project" value="UniProtKB-UniRule"/>
</dbReference>
<dbReference type="Proteomes" id="UP000031672">
    <property type="component" value="Unassembled WGS sequence"/>
</dbReference>
<dbReference type="Pfam" id="PF03222">
    <property type="entry name" value="Trp_Tyr_perm"/>
    <property type="match status" value="1"/>
</dbReference>
<dbReference type="EMBL" id="JTKH01000024">
    <property type="protein sequence ID" value="KII75953.1"/>
    <property type="molecule type" value="Genomic_DNA"/>
</dbReference>
<dbReference type="PANTHER" id="PTHR46997:SF2">
    <property type="entry name" value="TYROSINE-SPECIFIC TRANSPORT SYSTEM"/>
    <property type="match status" value="1"/>
</dbReference>
<keyword evidence="4 10" id="KW-1003">Cell membrane</keyword>
<feature type="transmembrane region" description="Helical" evidence="10">
    <location>
        <begin position="268"/>
        <end position="295"/>
    </location>
</feature>
<feature type="transmembrane region" description="Helical" evidence="10">
    <location>
        <begin position="218"/>
        <end position="236"/>
    </location>
</feature>
<dbReference type="PROSITE" id="PS00594">
    <property type="entry name" value="AROMATIC_AA_PERMEASE_1"/>
    <property type="match status" value="1"/>
</dbReference>
<evidence type="ECO:0000256" key="2">
    <source>
        <dbReference type="ARBA" id="ARBA00005452"/>
    </source>
</evidence>
<dbReference type="PRINTS" id="PR00166">
    <property type="entry name" value="AROAAPRMEASE"/>
</dbReference>
<keyword evidence="7 10" id="KW-0029">Amino-acid transport</keyword>
<comment type="caution">
    <text evidence="11">The sequence shown here is derived from an EMBL/GenBank/DDBJ whole genome shotgun (WGS) entry which is preliminary data.</text>
</comment>
<dbReference type="OrthoDB" id="18749at2"/>
<evidence type="ECO:0000256" key="3">
    <source>
        <dbReference type="ARBA" id="ARBA00022448"/>
    </source>
</evidence>
<dbReference type="GO" id="GO:0003333">
    <property type="term" value="P:amino acid transmembrane transport"/>
    <property type="evidence" value="ECO:0007669"/>
    <property type="project" value="InterPro"/>
</dbReference>
<dbReference type="Gene3D" id="1.20.1740.10">
    <property type="entry name" value="Amino acid/polyamine transporter I"/>
    <property type="match status" value="1"/>
</dbReference>
<feature type="transmembrane region" description="Helical" evidence="10">
    <location>
        <begin position="179"/>
        <end position="197"/>
    </location>
</feature>
<evidence type="ECO:0000313" key="11">
    <source>
        <dbReference type="EMBL" id="KII75953.1"/>
    </source>
</evidence>
<keyword evidence="3 10" id="KW-0813">Transport</keyword>
<feature type="transmembrane region" description="Helical" evidence="10">
    <location>
        <begin position="149"/>
        <end position="167"/>
    </location>
</feature>
<evidence type="ECO:0000256" key="4">
    <source>
        <dbReference type="ARBA" id="ARBA00022475"/>
    </source>
</evidence>
<gene>
    <name evidence="11" type="ORF">OJ16_14035</name>
</gene>
<evidence type="ECO:0000256" key="6">
    <source>
        <dbReference type="ARBA" id="ARBA00022692"/>
    </source>
</evidence>
<evidence type="ECO:0000313" key="12">
    <source>
        <dbReference type="Proteomes" id="UP000031672"/>
    </source>
</evidence>
<dbReference type="InterPro" id="IPR013061">
    <property type="entry name" value="Trp/try_permease_CS"/>
</dbReference>
<accession>A0A0C2NY00</accession>
<dbReference type="GO" id="GO:0005886">
    <property type="term" value="C:plasma membrane"/>
    <property type="evidence" value="ECO:0007669"/>
    <property type="project" value="UniProtKB-SubCell"/>
</dbReference>
<keyword evidence="12" id="KW-1185">Reference proteome</keyword>
<protein>
    <recommendedName>
        <fullName evidence="10">Aromatic amino acid permease</fullName>
    </recommendedName>
</protein>